<evidence type="ECO:0000259" key="6">
    <source>
        <dbReference type="PROSITE" id="PS51352"/>
    </source>
</evidence>
<evidence type="ECO:0000256" key="2">
    <source>
        <dbReference type="ARBA" id="ARBA00022729"/>
    </source>
</evidence>
<dbReference type="PANTHER" id="PTHR13887">
    <property type="entry name" value="GLUTATHIONE S-TRANSFERASE KAPPA"/>
    <property type="match status" value="1"/>
</dbReference>
<dbReference type="InterPro" id="IPR013766">
    <property type="entry name" value="Thioredoxin_domain"/>
</dbReference>
<protein>
    <recommendedName>
        <fullName evidence="6">Thioredoxin domain-containing protein</fullName>
    </recommendedName>
</protein>
<keyword evidence="5" id="KW-0676">Redox-active center</keyword>
<dbReference type="Pfam" id="PF13462">
    <property type="entry name" value="Thioredoxin_4"/>
    <property type="match status" value="1"/>
</dbReference>
<evidence type="ECO:0000256" key="3">
    <source>
        <dbReference type="ARBA" id="ARBA00023002"/>
    </source>
</evidence>
<sequence>MKKSIFSTTSLIILAGVLFYSCNKTVESKPAFLFKSAPDQTAGVKVGSQVISKADLFKGIESELYEAELKVFEIKMNKMKAKVLEVLMGQDPKKKGLTNDEYLEKHVTANVKVTSKQVAAFVKERKIPKEHLNDQMKSRIKQYLIIEQKKKAIDTWLASKTKSTPVEVYFSKPERPVFSVVAGDAPFTGGADAKVEVIEFSDFQCPFCSKGANIMNDLKKKYGNKIKIVFKNFPLPFHNHAKKAAEAALCVHEQDQKKFWAMHDAMFADQTKLDREGLVASAKKLKVKMDQFTKCLDSDKYAAKVAATMEEGKKIGVKSTPAFFVNGKMVNGAHPIEVFSELIDQELAK</sequence>
<feature type="domain" description="Thioredoxin" evidence="6">
    <location>
        <begin position="166"/>
        <end position="348"/>
    </location>
</feature>
<evidence type="ECO:0000256" key="5">
    <source>
        <dbReference type="ARBA" id="ARBA00023284"/>
    </source>
</evidence>
<dbReference type="GO" id="GO:0016491">
    <property type="term" value="F:oxidoreductase activity"/>
    <property type="evidence" value="ECO:0007669"/>
    <property type="project" value="UniProtKB-KW"/>
</dbReference>
<dbReference type="InterPro" id="IPR036249">
    <property type="entry name" value="Thioredoxin-like_sf"/>
</dbReference>
<comment type="caution">
    <text evidence="7">The sequence shown here is derived from an EMBL/GenBank/DDBJ whole genome shotgun (WGS) entry which is preliminary data.</text>
</comment>
<evidence type="ECO:0000313" key="8">
    <source>
        <dbReference type="Proteomes" id="UP000196531"/>
    </source>
</evidence>
<dbReference type="PANTHER" id="PTHR13887:SF14">
    <property type="entry name" value="DISULFIDE BOND FORMATION PROTEIN D"/>
    <property type="match status" value="1"/>
</dbReference>
<dbReference type="PROSITE" id="PS51352">
    <property type="entry name" value="THIOREDOXIN_2"/>
    <property type="match status" value="1"/>
</dbReference>
<gene>
    <name evidence="7" type="ORF">A9Q84_09520</name>
</gene>
<proteinExistence type="inferred from homology"/>
<comment type="similarity">
    <text evidence="1">Belongs to the thioredoxin family. DsbA subfamily.</text>
</comment>
<dbReference type="EMBL" id="MAAO01000006">
    <property type="protein sequence ID" value="OUR96577.1"/>
    <property type="molecule type" value="Genomic_DNA"/>
</dbReference>
<dbReference type="SUPFAM" id="SSF52833">
    <property type="entry name" value="Thioredoxin-like"/>
    <property type="match status" value="1"/>
</dbReference>
<keyword evidence="4" id="KW-1015">Disulfide bond</keyword>
<keyword evidence="2" id="KW-0732">Signal</keyword>
<evidence type="ECO:0000256" key="4">
    <source>
        <dbReference type="ARBA" id="ARBA00023157"/>
    </source>
</evidence>
<evidence type="ECO:0000256" key="1">
    <source>
        <dbReference type="ARBA" id="ARBA00005791"/>
    </source>
</evidence>
<organism evidence="7 8">
    <name type="scientific">Halobacteriovorax marinus</name>
    <dbReference type="NCBI Taxonomy" id="97084"/>
    <lineage>
        <taxon>Bacteria</taxon>
        <taxon>Pseudomonadati</taxon>
        <taxon>Bdellovibrionota</taxon>
        <taxon>Bacteriovoracia</taxon>
        <taxon>Bacteriovoracales</taxon>
        <taxon>Halobacteriovoraceae</taxon>
        <taxon>Halobacteriovorax</taxon>
    </lineage>
</organism>
<reference evidence="8" key="1">
    <citation type="journal article" date="2017" name="Proc. Natl. Acad. Sci. U.S.A.">
        <title>Simulation of Deepwater Horizon oil plume reveals substrate specialization within a complex community of hydrocarbon-degraders.</title>
        <authorList>
            <person name="Hu P."/>
            <person name="Dubinsky E.A."/>
            <person name="Probst A.J."/>
            <person name="Wang J."/>
            <person name="Sieber C.M.K."/>
            <person name="Tom L.M."/>
            <person name="Gardinali P."/>
            <person name="Banfield J.F."/>
            <person name="Atlas R.M."/>
            <person name="Andersen G.L."/>
        </authorList>
    </citation>
    <scope>NUCLEOTIDE SEQUENCE [LARGE SCALE GENOMIC DNA]</scope>
</reference>
<dbReference type="PROSITE" id="PS51257">
    <property type="entry name" value="PROKAR_LIPOPROTEIN"/>
    <property type="match status" value="1"/>
</dbReference>
<dbReference type="InterPro" id="IPR012336">
    <property type="entry name" value="Thioredoxin-like_fold"/>
</dbReference>
<dbReference type="Gene3D" id="3.40.30.10">
    <property type="entry name" value="Glutaredoxin"/>
    <property type="match status" value="1"/>
</dbReference>
<dbReference type="Proteomes" id="UP000196531">
    <property type="component" value="Unassembled WGS sequence"/>
</dbReference>
<keyword evidence="3" id="KW-0560">Oxidoreductase</keyword>
<evidence type="ECO:0000313" key="7">
    <source>
        <dbReference type="EMBL" id="OUR96577.1"/>
    </source>
</evidence>
<dbReference type="AlphaFoldDB" id="A0A1Y5F6R1"/>
<name>A0A1Y5F6R1_9BACT</name>
<accession>A0A1Y5F6R1</accession>